<protein>
    <submittedName>
        <fullName evidence="2">DUF167 domain-containing protein</fullName>
    </submittedName>
</protein>
<dbReference type="InterPro" id="IPR003746">
    <property type="entry name" value="DUF167"/>
</dbReference>
<dbReference type="EMBL" id="JBHILJ010000002">
    <property type="protein sequence ID" value="MFB5736071.1"/>
    <property type="molecule type" value="Genomic_DNA"/>
</dbReference>
<dbReference type="Gene3D" id="3.30.1200.10">
    <property type="entry name" value="YggU-like"/>
    <property type="match status" value="1"/>
</dbReference>
<dbReference type="PANTHER" id="PTHR13420">
    <property type="entry name" value="UPF0235 PROTEIN C15ORF40"/>
    <property type="match status" value="1"/>
</dbReference>
<dbReference type="Proteomes" id="UP001580391">
    <property type="component" value="Unassembled WGS sequence"/>
</dbReference>
<evidence type="ECO:0000313" key="3">
    <source>
        <dbReference type="Proteomes" id="UP001580391"/>
    </source>
</evidence>
<comment type="similarity">
    <text evidence="1">Belongs to the UPF0235 family.</text>
</comment>
<dbReference type="SUPFAM" id="SSF69786">
    <property type="entry name" value="YggU-like"/>
    <property type="match status" value="1"/>
</dbReference>
<keyword evidence="3" id="KW-1185">Reference proteome</keyword>
<reference evidence="2 3" key="1">
    <citation type="submission" date="2024-09" db="EMBL/GenBank/DDBJ databases">
        <title>Taxonomic and Genotyping Characterization of Leptospira Strains isolated from Multiple Sources in Colombia highlights the importance of intermediate species.</title>
        <authorList>
            <person name="Torres Higuera L."/>
            <person name="Rojas Tapias D."/>
            <person name="Jimenez Velasquez S."/>
            <person name="Renjifo Ibanez C."/>
        </authorList>
    </citation>
    <scope>NUCLEOTIDE SEQUENCE [LARGE SCALE GENOMIC DNA]</scope>
    <source>
        <strain evidence="2 3">Lep080</strain>
    </source>
</reference>
<organism evidence="2 3">
    <name type="scientific">Leptospira wolffii</name>
    <dbReference type="NCBI Taxonomy" id="409998"/>
    <lineage>
        <taxon>Bacteria</taxon>
        <taxon>Pseudomonadati</taxon>
        <taxon>Spirochaetota</taxon>
        <taxon>Spirochaetia</taxon>
        <taxon>Leptospirales</taxon>
        <taxon>Leptospiraceae</taxon>
        <taxon>Leptospira</taxon>
    </lineage>
</organism>
<dbReference type="Pfam" id="PF02594">
    <property type="entry name" value="DUF167"/>
    <property type="match status" value="1"/>
</dbReference>
<gene>
    <name evidence="2" type="ORF">ACE5IX_06105</name>
</gene>
<dbReference type="PANTHER" id="PTHR13420:SF7">
    <property type="entry name" value="UPF0235 PROTEIN C15ORF40"/>
    <property type="match status" value="1"/>
</dbReference>
<dbReference type="NCBIfam" id="TIGR00251">
    <property type="entry name" value="DUF167 family protein"/>
    <property type="match status" value="1"/>
</dbReference>
<comment type="caution">
    <text evidence="2">The sequence shown here is derived from an EMBL/GenBank/DDBJ whole genome shotgun (WGS) entry which is preliminary data.</text>
</comment>
<name>A0ABV5BL83_9LEPT</name>
<dbReference type="RefSeq" id="WP_135701497.1">
    <property type="nucleotide sequence ID" value="NZ_JBHILI010000002.1"/>
</dbReference>
<accession>A0ABV5BL83</accession>
<evidence type="ECO:0000313" key="2">
    <source>
        <dbReference type="EMBL" id="MFB5736071.1"/>
    </source>
</evidence>
<evidence type="ECO:0000256" key="1">
    <source>
        <dbReference type="ARBA" id="ARBA00010364"/>
    </source>
</evidence>
<sequence length="73" mass="8289">MRIQVRIKPNSKKPFVQKGEDGIWIVAVREPALEGKANNALIRAVADELDLPQSRVRLVRGEKSRLKILEIDD</sequence>
<dbReference type="InterPro" id="IPR036591">
    <property type="entry name" value="YggU-like_sf"/>
</dbReference>
<proteinExistence type="inferred from homology"/>
<dbReference type="SMART" id="SM01152">
    <property type="entry name" value="DUF167"/>
    <property type="match status" value="1"/>
</dbReference>